<dbReference type="AlphaFoldDB" id="A0A8J2PTP1"/>
<evidence type="ECO:0000313" key="1">
    <source>
        <dbReference type="EMBL" id="CAG7827471.1"/>
    </source>
</evidence>
<evidence type="ECO:0000313" key="2">
    <source>
        <dbReference type="Proteomes" id="UP000708208"/>
    </source>
</evidence>
<dbReference type="EMBL" id="CAJVCH010543690">
    <property type="protein sequence ID" value="CAG7827471.1"/>
    <property type="molecule type" value="Genomic_DNA"/>
</dbReference>
<accession>A0A8J2PTP1</accession>
<comment type="caution">
    <text evidence="1">The sequence shown here is derived from an EMBL/GenBank/DDBJ whole genome shotgun (WGS) entry which is preliminary data.</text>
</comment>
<feature type="non-terminal residue" evidence="1">
    <location>
        <position position="110"/>
    </location>
</feature>
<gene>
    <name evidence="1" type="ORF">AFUS01_LOCUS37459</name>
</gene>
<keyword evidence="2" id="KW-1185">Reference proteome</keyword>
<dbReference type="OrthoDB" id="7773096at2759"/>
<reference evidence="1" key="1">
    <citation type="submission" date="2021-06" db="EMBL/GenBank/DDBJ databases">
        <authorList>
            <person name="Hodson N. C."/>
            <person name="Mongue J. A."/>
            <person name="Jaron S. K."/>
        </authorList>
    </citation>
    <scope>NUCLEOTIDE SEQUENCE</scope>
</reference>
<evidence type="ECO:0008006" key="3">
    <source>
        <dbReference type="Google" id="ProtNLM"/>
    </source>
</evidence>
<organism evidence="1 2">
    <name type="scientific">Allacma fusca</name>
    <dbReference type="NCBI Taxonomy" id="39272"/>
    <lineage>
        <taxon>Eukaryota</taxon>
        <taxon>Metazoa</taxon>
        <taxon>Ecdysozoa</taxon>
        <taxon>Arthropoda</taxon>
        <taxon>Hexapoda</taxon>
        <taxon>Collembola</taxon>
        <taxon>Symphypleona</taxon>
        <taxon>Sminthuridae</taxon>
        <taxon>Allacma</taxon>
    </lineage>
</organism>
<feature type="non-terminal residue" evidence="1">
    <location>
        <position position="1"/>
    </location>
</feature>
<sequence length="110" mass="12348">SFTATLVAKILNEKFPQYGEAVLDIPVAKLWPSFNFTLIDRARAESTSFRDLLSHRTCLARDDIGVSFEAIKSIEEFAYRSRYIPEGCPFRSGLSYNNNLLALAGELIAQ</sequence>
<dbReference type="Proteomes" id="UP000708208">
    <property type="component" value="Unassembled WGS sequence"/>
</dbReference>
<proteinExistence type="predicted"/>
<protein>
    <recommendedName>
        <fullName evidence="3">Beta-lactamase-related domain-containing protein</fullName>
    </recommendedName>
</protein>
<name>A0A8J2PTP1_9HEXA</name>